<dbReference type="EMBL" id="CP045929">
    <property type="protein sequence ID" value="QGK70454.1"/>
    <property type="molecule type" value="Genomic_DNA"/>
</dbReference>
<dbReference type="GO" id="GO:0009231">
    <property type="term" value="P:riboflavin biosynthetic process"/>
    <property type="evidence" value="ECO:0007669"/>
    <property type="project" value="InterPro"/>
</dbReference>
<evidence type="ECO:0000313" key="6">
    <source>
        <dbReference type="Proteomes" id="UP000371041"/>
    </source>
</evidence>
<protein>
    <submittedName>
        <fullName evidence="5">Deaminase</fullName>
    </submittedName>
</protein>
<dbReference type="GO" id="GO:0008703">
    <property type="term" value="F:5-amino-6-(5-phosphoribosylamino)uracil reductase activity"/>
    <property type="evidence" value="ECO:0007669"/>
    <property type="project" value="InterPro"/>
</dbReference>
<dbReference type="InterPro" id="IPR024072">
    <property type="entry name" value="DHFR-like_dom_sf"/>
</dbReference>
<dbReference type="RefSeq" id="WP_154077036.1">
    <property type="nucleotide sequence ID" value="NZ_CP045929.1"/>
</dbReference>
<dbReference type="Proteomes" id="UP000371041">
    <property type="component" value="Chromosome"/>
</dbReference>
<organism evidence="5 6">
    <name type="scientific">Allosaccharopolyspora coralli</name>
    <dbReference type="NCBI Taxonomy" id="2665642"/>
    <lineage>
        <taxon>Bacteria</taxon>
        <taxon>Bacillati</taxon>
        <taxon>Actinomycetota</taxon>
        <taxon>Actinomycetes</taxon>
        <taxon>Pseudonocardiales</taxon>
        <taxon>Pseudonocardiaceae</taxon>
        <taxon>Allosaccharopolyspora</taxon>
    </lineage>
</organism>
<reference evidence="6" key="1">
    <citation type="submission" date="2019-11" db="EMBL/GenBank/DDBJ databases">
        <title>The complete genome sequence of Saccharopolyspora sp. E2A.</title>
        <authorList>
            <person name="Zhang G."/>
        </authorList>
    </citation>
    <scope>NUCLEOTIDE SEQUENCE [LARGE SCALE GENOMIC DNA]</scope>
    <source>
        <strain evidence="6">E2A</strain>
    </source>
</reference>
<evidence type="ECO:0000259" key="4">
    <source>
        <dbReference type="Pfam" id="PF01872"/>
    </source>
</evidence>
<sequence length="232" mass="25012">MSPRPYVLLSVATALDGYIDDSSSRRLLLSNGEDLERVDAVRASVDAIAVGANTIRTDNPRLLVQSDSRRRQRLDAGLGATPTKVTFSVTGDLDPAAHFFTTGDADKLVYTPTGRRARLIDTLGEVATVVDAGEPFSLTTVLADLAAREVRRVMVEGGGVMHTLFLGADVVDELHLVYAPFFVGDTSAPRFVRPTPLPQNSARRMTLAETRQIGDVVLLRYLPLGGENPSPP</sequence>
<evidence type="ECO:0000313" key="5">
    <source>
        <dbReference type="EMBL" id="QGK70454.1"/>
    </source>
</evidence>
<dbReference type="Pfam" id="PF01872">
    <property type="entry name" value="RibD_C"/>
    <property type="match status" value="1"/>
</dbReference>
<dbReference type="KEGG" id="sace:GIY23_13795"/>
<name>A0A5Q3QB65_9PSEU</name>
<dbReference type="InterPro" id="IPR050765">
    <property type="entry name" value="Riboflavin_Biosynth_HTPR"/>
</dbReference>
<evidence type="ECO:0000256" key="1">
    <source>
        <dbReference type="ARBA" id="ARBA00005104"/>
    </source>
</evidence>
<dbReference type="InterPro" id="IPR002734">
    <property type="entry name" value="RibDG_C"/>
</dbReference>
<dbReference type="PANTHER" id="PTHR38011">
    <property type="entry name" value="DIHYDROFOLATE REDUCTASE FAMILY PROTEIN (AFU_ORTHOLOGUE AFUA_8G06820)"/>
    <property type="match status" value="1"/>
</dbReference>
<dbReference type="PANTHER" id="PTHR38011:SF7">
    <property type="entry name" value="2,5-DIAMINO-6-RIBOSYLAMINO-4(3H)-PYRIMIDINONE 5'-PHOSPHATE REDUCTASE"/>
    <property type="match status" value="1"/>
</dbReference>
<evidence type="ECO:0000256" key="3">
    <source>
        <dbReference type="ARBA" id="ARBA00023002"/>
    </source>
</evidence>
<comment type="pathway">
    <text evidence="1">Cofactor biosynthesis; riboflavin biosynthesis.</text>
</comment>
<dbReference type="Gene3D" id="3.40.430.10">
    <property type="entry name" value="Dihydrofolate Reductase, subunit A"/>
    <property type="match status" value="1"/>
</dbReference>
<feature type="domain" description="Bacterial bifunctional deaminase-reductase C-terminal" evidence="4">
    <location>
        <begin position="5"/>
        <end position="218"/>
    </location>
</feature>
<keyword evidence="3" id="KW-0560">Oxidoreductase</keyword>
<evidence type="ECO:0000256" key="2">
    <source>
        <dbReference type="ARBA" id="ARBA00022857"/>
    </source>
</evidence>
<keyword evidence="6" id="KW-1185">Reference proteome</keyword>
<keyword evidence="2" id="KW-0521">NADP</keyword>
<proteinExistence type="predicted"/>
<dbReference type="SUPFAM" id="SSF53597">
    <property type="entry name" value="Dihydrofolate reductase-like"/>
    <property type="match status" value="1"/>
</dbReference>
<gene>
    <name evidence="5" type="ORF">GIY23_13795</name>
</gene>
<dbReference type="AlphaFoldDB" id="A0A5Q3QB65"/>
<accession>A0A5Q3QB65</accession>